<dbReference type="EMBL" id="OZ019909">
    <property type="protein sequence ID" value="CAK9209805.1"/>
    <property type="molecule type" value="Genomic_DNA"/>
</dbReference>
<proteinExistence type="predicted"/>
<gene>
    <name evidence="1" type="ORF">CSSPTR1EN2_LOCUS10094</name>
</gene>
<name>A0ABP0U1R8_9BRYO</name>
<accession>A0ABP0U1R8</accession>
<protein>
    <submittedName>
        <fullName evidence="1">Uncharacterized protein</fullName>
    </submittedName>
</protein>
<keyword evidence="2" id="KW-1185">Reference proteome</keyword>
<evidence type="ECO:0000313" key="2">
    <source>
        <dbReference type="Proteomes" id="UP001497512"/>
    </source>
</evidence>
<organism evidence="1 2">
    <name type="scientific">Sphagnum troendelagicum</name>
    <dbReference type="NCBI Taxonomy" id="128251"/>
    <lineage>
        <taxon>Eukaryota</taxon>
        <taxon>Viridiplantae</taxon>
        <taxon>Streptophyta</taxon>
        <taxon>Embryophyta</taxon>
        <taxon>Bryophyta</taxon>
        <taxon>Sphagnophytina</taxon>
        <taxon>Sphagnopsida</taxon>
        <taxon>Sphagnales</taxon>
        <taxon>Sphagnaceae</taxon>
        <taxon>Sphagnum</taxon>
    </lineage>
</organism>
<dbReference type="Proteomes" id="UP001497512">
    <property type="component" value="Chromosome 17"/>
</dbReference>
<sequence length="79" mass="8091">MPADNDDPAVHLAAAASAVDGESLPVTVEHNRVLDSGRTMSLPPSAESAHVIGKGIITNLPAAPKSNSQLNVQHFVAAL</sequence>
<evidence type="ECO:0000313" key="1">
    <source>
        <dbReference type="EMBL" id="CAK9209805.1"/>
    </source>
</evidence>
<reference evidence="1" key="1">
    <citation type="submission" date="2024-02" db="EMBL/GenBank/DDBJ databases">
        <authorList>
            <consortium name="ELIXIR-Norway"/>
            <consortium name="Elixir Norway"/>
        </authorList>
    </citation>
    <scope>NUCLEOTIDE SEQUENCE</scope>
</reference>